<organism evidence="3 4">
    <name type="scientific">Meloidogyne enterolobii</name>
    <name type="common">Root-knot nematode worm</name>
    <name type="synonym">Meloidogyne mayaguensis</name>
    <dbReference type="NCBI Taxonomy" id="390850"/>
    <lineage>
        <taxon>Eukaryota</taxon>
        <taxon>Metazoa</taxon>
        <taxon>Ecdysozoa</taxon>
        <taxon>Nematoda</taxon>
        <taxon>Chromadorea</taxon>
        <taxon>Rhabditida</taxon>
        <taxon>Tylenchina</taxon>
        <taxon>Tylenchomorpha</taxon>
        <taxon>Tylenchoidea</taxon>
        <taxon>Meloidogynidae</taxon>
        <taxon>Meloidogyninae</taxon>
        <taxon>Meloidogyne</taxon>
    </lineage>
</organism>
<evidence type="ECO:0000313" key="4">
    <source>
        <dbReference type="Proteomes" id="UP000580250"/>
    </source>
</evidence>
<dbReference type="Proteomes" id="UP000580250">
    <property type="component" value="Unassembled WGS sequence"/>
</dbReference>
<evidence type="ECO:0000256" key="2">
    <source>
        <dbReference type="SAM" id="SignalP"/>
    </source>
</evidence>
<reference evidence="3 4" key="1">
    <citation type="submission" date="2020-08" db="EMBL/GenBank/DDBJ databases">
        <authorList>
            <person name="Koutsovoulos G."/>
            <person name="Danchin GJ E."/>
        </authorList>
    </citation>
    <scope>NUCLEOTIDE SEQUENCE [LARGE SCALE GENOMIC DNA]</scope>
</reference>
<dbReference type="EMBL" id="CAJEWN010002251">
    <property type="protein sequence ID" value="CAD2202765.1"/>
    <property type="molecule type" value="Genomic_DNA"/>
</dbReference>
<name>A0A6V7XU01_MELEN</name>
<evidence type="ECO:0000256" key="1">
    <source>
        <dbReference type="SAM" id="MobiDB-lite"/>
    </source>
</evidence>
<evidence type="ECO:0000313" key="3">
    <source>
        <dbReference type="EMBL" id="CAD2202765.1"/>
    </source>
</evidence>
<feature type="signal peptide" evidence="2">
    <location>
        <begin position="1"/>
        <end position="17"/>
    </location>
</feature>
<protein>
    <submittedName>
        <fullName evidence="3">Uncharacterized protein</fullName>
    </submittedName>
</protein>
<proteinExistence type="predicted"/>
<sequence length="83" mass="9530">MFAKLIFVILLLQLILKKENKLVDAQWQLNVDKNASTVSWDRLLHHTKPPRPLPNNNPENKSESDCEKKGSKRPPIEFIQGGI</sequence>
<feature type="chain" id="PRO_5028398440" evidence="2">
    <location>
        <begin position="18"/>
        <end position="83"/>
    </location>
</feature>
<comment type="caution">
    <text evidence="3">The sequence shown here is derived from an EMBL/GenBank/DDBJ whole genome shotgun (WGS) entry which is preliminary data.</text>
</comment>
<dbReference type="AlphaFoldDB" id="A0A6V7XU01"/>
<gene>
    <name evidence="3" type="ORF">MENT_LOCUS56414</name>
</gene>
<feature type="compositionally biased region" description="Basic and acidic residues" evidence="1">
    <location>
        <begin position="60"/>
        <end position="69"/>
    </location>
</feature>
<feature type="region of interest" description="Disordered" evidence="1">
    <location>
        <begin position="42"/>
        <end position="83"/>
    </location>
</feature>
<accession>A0A6V7XU01</accession>
<keyword evidence="2" id="KW-0732">Signal</keyword>